<dbReference type="Proteomes" id="UP000095281">
    <property type="component" value="Unplaced"/>
</dbReference>
<dbReference type="InterPro" id="IPR051037">
    <property type="entry name" value="RNAPII_TF_IWS1"/>
</dbReference>
<dbReference type="GO" id="GO:0022857">
    <property type="term" value="F:transmembrane transporter activity"/>
    <property type="evidence" value="ECO:0007669"/>
    <property type="project" value="InterPro"/>
</dbReference>
<dbReference type="PROSITE" id="PS50011">
    <property type="entry name" value="PROTEIN_KINASE_DOM"/>
    <property type="match status" value="1"/>
</dbReference>
<feature type="transmembrane region" description="Helical" evidence="17">
    <location>
        <begin position="1097"/>
        <end position="1114"/>
    </location>
</feature>
<dbReference type="InterPro" id="IPR000719">
    <property type="entry name" value="Prot_kinase_dom"/>
</dbReference>
<dbReference type="SUPFAM" id="SSF103473">
    <property type="entry name" value="MFS general substrate transporter"/>
    <property type="match status" value="1"/>
</dbReference>
<feature type="region of interest" description="Disordered" evidence="16">
    <location>
        <begin position="1"/>
        <end position="251"/>
    </location>
</feature>
<evidence type="ECO:0000259" key="19">
    <source>
        <dbReference type="PROSITE" id="PS50850"/>
    </source>
</evidence>
<evidence type="ECO:0000256" key="11">
    <source>
        <dbReference type="ARBA" id="ARBA00037992"/>
    </source>
</evidence>
<evidence type="ECO:0000256" key="4">
    <source>
        <dbReference type="ARBA" id="ARBA00022679"/>
    </source>
</evidence>
<dbReference type="PANTHER" id="PTHR46010">
    <property type="entry name" value="PROTEIN IWS1 HOMOLOG"/>
    <property type="match status" value="1"/>
</dbReference>
<evidence type="ECO:0000256" key="2">
    <source>
        <dbReference type="ARBA" id="ARBA00012425"/>
    </source>
</evidence>
<feature type="transmembrane region" description="Helical" evidence="17">
    <location>
        <begin position="979"/>
        <end position="999"/>
    </location>
</feature>
<dbReference type="PROSITE" id="PS51319">
    <property type="entry name" value="TFIIS_N"/>
    <property type="match status" value="1"/>
</dbReference>
<evidence type="ECO:0000256" key="9">
    <source>
        <dbReference type="ARBA" id="ARBA00022989"/>
    </source>
</evidence>
<evidence type="ECO:0000259" key="18">
    <source>
        <dbReference type="PROSITE" id="PS50011"/>
    </source>
</evidence>
<dbReference type="SUPFAM" id="SSF56112">
    <property type="entry name" value="Protein kinase-like (PK-like)"/>
    <property type="match status" value="1"/>
</dbReference>
<feature type="compositionally biased region" description="Basic and acidic residues" evidence="16">
    <location>
        <begin position="36"/>
        <end position="47"/>
    </location>
</feature>
<keyword evidence="14" id="KW-0539">Nucleus</keyword>
<keyword evidence="3" id="KW-0723">Serine/threonine-protein kinase</keyword>
<feature type="compositionally biased region" description="Basic and acidic residues" evidence="16">
    <location>
        <begin position="71"/>
        <end position="97"/>
    </location>
</feature>
<dbReference type="Pfam" id="PF00083">
    <property type="entry name" value="Sugar_tr"/>
    <property type="match status" value="1"/>
</dbReference>
<comment type="catalytic activity">
    <reaction evidence="13">
        <text>L-seryl-[protein] + ATP = O-phospho-L-seryl-[protein] + ADP + H(+)</text>
        <dbReference type="Rhea" id="RHEA:17989"/>
        <dbReference type="Rhea" id="RHEA-COMP:9863"/>
        <dbReference type="Rhea" id="RHEA-COMP:11604"/>
        <dbReference type="ChEBI" id="CHEBI:15378"/>
        <dbReference type="ChEBI" id="CHEBI:29999"/>
        <dbReference type="ChEBI" id="CHEBI:30616"/>
        <dbReference type="ChEBI" id="CHEBI:83421"/>
        <dbReference type="ChEBI" id="CHEBI:456216"/>
        <dbReference type="EC" id="2.7.11.22"/>
    </reaction>
</comment>
<dbReference type="GO" id="GO:0016973">
    <property type="term" value="P:poly(A)+ mRNA export from nucleus"/>
    <property type="evidence" value="ECO:0007669"/>
    <property type="project" value="TreeGrafter"/>
</dbReference>
<dbReference type="InterPro" id="IPR008271">
    <property type="entry name" value="Ser/Thr_kinase_AS"/>
</dbReference>
<feature type="compositionally biased region" description="Basic and acidic residues" evidence="16">
    <location>
        <begin position="173"/>
        <end position="184"/>
    </location>
</feature>
<evidence type="ECO:0000256" key="6">
    <source>
        <dbReference type="ARBA" id="ARBA00022741"/>
    </source>
</evidence>
<keyword evidence="4" id="KW-0808">Transferase</keyword>
<evidence type="ECO:0000256" key="17">
    <source>
        <dbReference type="SAM" id="Phobius"/>
    </source>
</evidence>
<organism evidence="21 22">
    <name type="scientific">Meloidogyne hapla</name>
    <name type="common">Root-knot nematode worm</name>
    <dbReference type="NCBI Taxonomy" id="6305"/>
    <lineage>
        <taxon>Eukaryota</taxon>
        <taxon>Metazoa</taxon>
        <taxon>Ecdysozoa</taxon>
        <taxon>Nematoda</taxon>
        <taxon>Chromadorea</taxon>
        <taxon>Rhabditida</taxon>
        <taxon>Tylenchina</taxon>
        <taxon>Tylenchomorpha</taxon>
        <taxon>Tylenchoidea</taxon>
        <taxon>Meloidogynidae</taxon>
        <taxon>Meloidogyninae</taxon>
        <taxon>Meloidogyne</taxon>
    </lineage>
</organism>
<dbReference type="GO" id="GO:0004693">
    <property type="term" value="F:cyclin-dependent protein serine/threonine kinase activity"/>
    <property type="evidence" value="ECO:0007669"/>
    <property type="project" value="UniProtKB-EC"/>
</dbReference>
<feature type="compositionally biased region" description="Gly residues" evidence="16">
    <location>
        <begin position="235"/>
        <end position="244"/>
    </location>
</feature>
<evidence type="ECO:0000313" key="21">
    <source>
        <dbReference type="Proteomes" id="UP000095281"/>
    </source>
</evidence>
<evidence type="ECO:0000256" key="7">
    <source>
        <dbReference type="ARBA" id="ARBA00022777"/>
    </source>
</evidence>
<dbReference type="EC" id="2.7.11.22" evidence="2"/>
<keyword evidence="7" id="KW-0418">Kinase</keyword>
<feature type="transmembrane region" description="Helical" evidence="17">
    <location>
        <begin position="730"/>
        <end position="749"/>
    </location>
</feature>
<keyword evidence="8 15" id="KW-0067">ATP-binding</keyword>
<comment type="catalytic activity">
    <reaction evidence="12">
        <text>L-threonyl-[protein] + ATP = O-phospho-L-threonyl-[protein] + ADP + H(+)</text>
        <dbReference type="Rhea" id="RHEA:46608"/>
        <dbReference type="Rhea" id="RHEA-COMP:11060"/>
        <dbReference type="Rhea" id="RHEA-COMP:11605"/>
        <dbReference type="ChEBI" id="CHEBI:15378"/>
        <dbReference type="ChEBI" id="CHEBI:30013"/>
        <dbReference type="ChEBI" id="CHEBI:30616"/>
        <dbReference type="ChEBI" id="CHEBI:61977"/>
        <dbReference type="ChEBI" id="CHEBI:456216"/>
        <dbReference type="EC" id="2.7.11.22"/>
    </reaction>
</comment>
<evidence type="ECO:0000256" key="16">
    <source>
        <dbReference type="SAM" id="MobiDB-lite"/>
    </source>
</evidence>
<dbReference type="FunFam" id="1.10.510.10:FF:000624">
    <property type="entry name" value="Mitogen-activated protein kinase"/>
    <property type="match status" value="1"/>
</dbReference>
<dbReference type="PROSITE" id="PS00108">
    <property type="entry name" value="PROTEIN_KINASE_ST"/>
    <property type="match status" value="1"/>
</dbReference>
<evidence type="ECO:0000256" key="1">
    <source>
        <dbReference type="ARBA" id="ARBA00004141"/>
    </source>
</evidence>
<keyword evidence="9 17" id="KW-1133">Transmembrane helix</keyword>
<evidence type="ECO:0000256" key="15">
    <source>
        <dbReference type="PROSITE-ProRule" id="PRU10141"/>
    </source>
</evidence>
<dbReference type="SMART" id="SM00220">
    <property type="entry name" value="S_TKc"/>
    <property type="match status" value="1"/>
</dbReference>
<feature type="transmembrane region" description="Helical" evidence="17">
    <location>
        <begin position="952"/>
        <end position="972"/>
    </location>
</feature>
<feature type="domain" description="Major facilitator superfamily (MFS) profile" evidence="19">
    <location>
        <begin position="634"/>
        <end position="1094"/>
    </location>
</feature>
<accession>A0A1I8BD49</accession>
<feature type="transmembrane region" description="Helical" evidence="17">
    <location>
        <begin position="790"/>
        <end position="811"/>
    </location>
</feature>
<name>A0A1I8BD49_MELHA</name>
<dbReference type="GO" id="GO:0005634">
    <property type="term" value="C:nucleus"/>
    <property type="evidence" value="ECO:0007669"/>
    <property type="project" value="UniProtKB-SubCell"/>
</dbReference>
<dbReference type="InterPro" id="IPR036259">
    <property type="entry name" value="MFS_trans_sf"/>
</dbReference>
<dbReference type="InterPro" id="IPR005828">
    <property type="entry name" value="MFS_sugar_transport-like"/>
</dbReference>
<feature type="compositionally biased region" description="Acidic residues" evidence="16">
    <location>
        <begin position="185"/>
        <end position="198"/>
    </location>
</feature>
<comment type="similarity">
    <text evidence="11">Belongs to the IWS1 family.</text>
</comment>
<keyword evidence="10 17" id="KW-0472">Membrane</keyword>
<feature type="domain" description="Protein kinase" evidence="18">
    <location>
        <begin position="1173"/>
        <end position="1462"/>
    </location>
</feature>
<proteinExistence type="inferred from homology"/>
<dbReference type="GO" id="GO:0016020">
    <property type="term" value="C:membrane"/>
    <property type="evidence" value="ECO:0007669"/>
    <property type="project" value="UniProtKB-SubCell"/>
</dbReference>
<keyword evidence="6 15" id="KW-0547">Nucleotide-binding</keyword>
<dbReference type="PROSITE" id="PS00107">
    <property type="entry name" value="PROTEIN_KINASE_ATP"/>
    <property type="match status" value="1"/>
</dbReference>
<dbReference type="Gene3D" id="1.20.930.10">
    <property type="entry name" value="Conserved domain common to transcription factors TFIIS, elongin A, CRSP70"/>
    <property type="match status" value="1"/>
</dbReference>
<protein>
    <recommendedName>
        <fullName evidence="2">cyclin-dependent kinase</fullName>
        <ecNumber evidence="2">2.7.11.22</ecNumber>
    </recommendedName>
</protein>
<sequence>MDLAEAISGDEEGEEVQKSIGDEEEEAQSSIVSGEEELHKVGEDHGGGEPQEENEEEDQGNQKDEEDDEHQIEAGEEPQKEADEEPQKDGDDEEHSRQSVGDEEEEQQKEVNDEESHNQLSDGENKKNEDPQKDVEEESLRQSIDGNEEEPQQEANGEESQKSVDGEDEEEQPKEREDEEHQKEGEDEEPQNESDLVEEQSLSGDEHKDGDVTTLMQNIFGDDMSDDDDEKANEGGEGSSGAKGFGSDDEPKLLRVEQDEDEDEDTHGRRWDFDVMLDKKKLDRRRRRRRDGSIDLMADADDQIRELIDAMNEAANDDRNANIDRRPAVKKRKMLSLVKNALVKVDLFEAMLENGFEFLFIYFITLMKIGMVSAISEWLAPLPDKSLPALEIRCTFLKILERWPNLEQGILKQSGLGKAVMYLYKHPKETKENKLIAAKLIREWSRPIFQLDSDFRSLSKEERVQRDYSQMPLAKRKRLSVDEDNNSGQIFSSTKKSQKEKDGPKRPGDPGFIPRARVPKLSTKDYVVRPKPEIESQFRGETKNKQASRFVRAQRGFRQTNKTGLVKRAVGVQCFFYLRCNEKKFFLLNFKFEKINILMEEEIIKEEINEEENQNNLQKINSDLYPYQCLLFIFTQFGYLAVVPSMLSTTFFEPDMEFCQNNFNESYAEESLFNSSNHFEERLFHSLLIEWNQHCRRSIWTAWISTIVLLGTIFGSFAAGFMADRFGRKPVVVVSMFSICLFNFLLFLFGGFSQLAAFFIFFFIGTACGGYMVTNMVLLVEFLRNPNARLLVVSLNGWPLGMIGTAFLAYFLRHWKFYSLAISLFALLFSVIIQYFACESIPWLLQSGKDRKAYFAQKHLIRINSFLALSKKAEQPENSDLFLPHKEDETDNSSIKNTKEEIIIYNYFDLFRHKTIRIRLLALLFCFGSSSIVSFGLYFSAELLPGSRYLNIALMGFCKLIFGFLPFIASNFMGRKPILLISIGFAMFSAWFLVSSQIFGLNKHFLITAFGLLMTAAIDPNWKIIHLFSIELFPTPIRNMARALCNVFARLGSLSGPWVILTKIGGSQFFPFLTFAILLSFQFFISLIFLPETKGSFMLNNFVSFSFLQLILQLKMTSKNDTFALAPLLNLPQNTTKTTKRLSINYEQEPVFVPISKNPTTTNVKISLFLDKYERIAKIGEGSYGIVFKCRNKENGEIVAIKKFVETDEDPAIKKIAFREIRMLKQLKHPNLVNLIEVFKRNKKLHLVFEHCERTVLDDLEKYPNGCPELLTKNIIFQLLEAIRFCHSKGCVHRDIKPENILLTTQNVVKLGDFGFARILNPNELLTDYVATRWYRAPELLVGDTRYGFQVDVWAIGCVFAEMLTGEPIWPGRSDVDQLYLIIQTIGPITSRQVQTFCENSYFRGISIPEPEHYVGLAQRLAQTENPDCSLDETAIDFLHKCLHVNPEMRWSAEELLRHQYLREFIFKLPEYDGDGPTTINGYLPILAERRRQSFGQQLINNSELEGQKIVDLPHLPSIL</sequence>
<feature type="compositionally biased region" description="Acidic residues" evidence="16">
    <location>
        <begin position="50"/>
        <end position="70"/>
    </location>
</feature>
<keyword evidence="5 17" id="KW-0812">Transmembrane</keyword>
<evidence type="ECO:0000313" key="22">
    <source>
        <dbReference type="WBParaSite" id="MhA1_Contig198.frz3.fgene1"/>
    </source>
</evidence>
<dbReference type="Gene3D" id="3.30.200.20">
    <property type="entry name" value="Phosphorylase Kinase, domain 1"/>
    <property type="match status" value="1"/>
</dbReference>
<evidence type="ECO:0000256" key="10">
    <source>
        <dbReference type="ARBA" id="ARBA00023136"/>
    </source>
</evidence>
<evidence type="ECO:0000256" key="5">
    <source>
        <dbReference type="ARBA" id="ARBA00022692"/>
    </source>
</evidence>
<dbReference type="PANTHER" id="PTHR46010:SF1">
    <property type="entry name" value="PROTEIN IWS1 HOMOLOG"/>
    <property type="match status" value="1"/>
</dbReference>
<dbReference type="InterPro" id="IPR020846">
    <property type="entry name" value="MFS_dom"/>
</dbReference>
<evidence type="ECO:0000256" key="12">
    <source>
        <dbReference type="ARBA" id="ARBA00047811"/>
    </source>
</evidence>
<feature type="compositionally biased region" description="Basic and acidic residues" evidence="16">
    <location>
        <begin position="497"/>
        <end position="508"/>
    </location>
</feature>
<feature type="compositionally biased region" description="Basic and acidic residues" evidence="16">
    <location>
        <begin position="108"/>
        <end position="140"/>
    </location>
</feature>
<feature type="compositionally biased region" description="Polar residues" evidence="16">
    <location>
        <begin position="486"/>
        <end position="495"/>
    </location>
</feature>
<dbReference type="InterPro" id="IPR035441">
    <property type="entry name" value="TFIIS/LEDGF_dom_sf"/>
</dbReference>
<dbReference type="InterPro" id="IPR017441">
    <property type="entry name" value="Protein_kinase_ATP_BS"/>
</dbReference>
<feature type="transmembrane region" description="Helical" evidence="17">
    <location>
        <begin position="359"/>
        <end position="380"/>
    </location>
</feature>
<evidence type="ECO:0000256" key="8">
    <source>
        <dbReference type="ARBA" id="ARBA00022840"/>
    </source>
</evidence>
<feature type="domain" description="TFIIS N-terminal" evidence="20">
    <location>
        <begin position="373"/>
        <end position="451"/>
    </location>
</feature>
<dbReference type="GO" id="GO:0005524">
    <property type="term" value="F:ATP binding"/>
    <property type="evidence" value="ECO:0007669"/>
    <property type="project" value="UniProtKB-UniRule"/>
</dbReference>
<dbReference type="InterPro" id="IPR011009">
    <property type="entry name" value="Kinase-like_dom_sf"/>
</dbReference>
<feature type="transmembrane region" description="Helical" evidence="17">
    <location>
        <begin position="817"/>
        <end position="837"/>
    </location>
</feature>
<evidence type="ECO:0000256" key="13">
    <source>
        <dbReference type="ARBA" id="ARBA00048367"/>
    </source>
</evidence>
<feature type="transmembrane region" description="Helical" evidence="17">
    <location>
        <begin position="755"/>
        <end position="778"/>
    </location>
</feature>
<dbReference type="Gene3D" id="1.20.1250.20">
    <property type="entry name" value="MFS general substrate transporter like domains"/>
    <property type="match status" value="1"/>
</dbReference>
<dbReference type="PROSITE" id="PS00216">
    <property type="entry name" value="SUGAR_TRANSPORT_1"/>
    <property type="match status" value="1"/>
</dbReference>
<comment type="subcellular location">
    <subcellularLocation>
        <location evidence="1">Membrane</location>
        <topology evidence="1">Multi-pass membrane protein</topology>
    </subcellularLocation>
    <subcellularLocation>
        <location evidence="14">Nucleus</location>
    </subcellularLocation>
</comment>
<evidence type="ECO:0000256" key="3">
    <source>
        <dbReference type="ARBA" id="ARBA00022527"/>
    </source>
</evidence>
<feature type="transmembrane region" description="Helical" evidence="17">
    <location>
        <begin position="920"/>
        <end position="940"/>
    </location>
</feature>
<evidence type="ECO:0000259" key="20">
    <source>
        <dbReference type="PROSITE" id="PS51319"/>
    </source>
</evidence>
<feature type="region of interest" description="Disordered" evidence="16">
    <location>
        <begin position="469"/>
        <end position="516"/>
    </location>
</feature>
<reference evidence="22" key="1">
    <citation type="submission" date="2016-11" db="UniProtKB">
        <authorList>
            <consortium name="WormBaseParasite"/>
        </authorList>
    </citation>
    <scope>IDENTIFICATION</scope>
</reference>
<feature type="transmembrane region" description="Helical" evidence="17">
    <location>
        <begin position="700"/>
        <end position="723"/>
    </location>
</feature>
<dbReference type="Pfam" id="PF08711">
    <property type="entry name" value="Med26"/>
    <property type="match status" value="1"/>
</dbReference>
<dbReference type="InterPro" id="IPR017923">
    <property type="entry name" value="TFIIS_N"/>
</dbReference>
<dbReference type="Gene3D" id="1.10.510.10">
    <property type="entry name" value="Transferase(Phosphotransferase) domain 1"/>
    <property type="match status" value="1"/>
</dbReference>
<feature type="transmembrane region" description="Helical" evidence="17">
    <location>
        <begin position="624"/>
        <end position="647"/>
    </location>
</feature>
<feature type="transmembrane region" description="Helical" evidence="17">
    <location>
        <begin position="1072"/>
        <end position="1090"/>
    </location>
</feature>
<dbReference type="WBParaSite" id="MhA1_Contig198.frz3.fgene1">
    <property type="protein sequence ID" value="MhA1_Contig198.frz3.fgene1"/>
    <property type="gene ID" value="MhA1_Contig198.frz3.fgene1"/>
</dbReference>
<dbReference type="FunFam" id="3.30.200.20:FF:000049">
    <property type="entry name" value="cyclin-dependent kinase-like 1 isoform X1"/>
    <property type="match status" value="1"/>
</dbReference>
<feature type="binding site" evidence="15">
    <location>
        <position position="1203"/>
    </location>
    <ligand>
        <name>ATP</name>
        <dbReference type="ChEBI" id="CHEBI:30616"/>
    </ligand>
</feature>
<keyword evidence="21" id="KW-1185">Reference proteome</keyword>
<evidence type="ECO:0000256" key="14">
    <source>
        <dbReference type="PROSITE-ProRule" id="PRU00649"/>
    </source>
</evidence>
<dbReference type="PROSITE" id="PS50850">
    <property type="entry name" value="MFS"/>
    <property type="match status" value="1"/>
</dbReference>
<dbReference type="Pfam" id="PF00069">
    <property type="entry name" value="Pkinase"/>
    <property type="match status" value="1"/>
</dbReference>
<dbReference type="InterPro" id="IPR005829">
    <property type="entry name" value="Sugar_transporter_CS"/>
</dbReference>